<evidence type="ECO:0000313" key="2">
    <source>
        <dbReference type="EMBL" id="QGR16396.1"/>
    </source>
</evidence>
<dbReference type="OrthoDB" id="38313at2157"/>
<dbReference type="EMBL" id="CP045484">
    <property type="protein sequence ID" value="QGR16396.1"/>
    <property type="molecule type" value="Genomic_DNA"/>
</dbReference>
<dbReference type="Gene3D" id="1.10.1220.10">
    <property type="entry name" value="Met repressor-like"/>
    <property type="match status" value="1"/>
</dbReference>
<proteinExistence type="predicted"/>
<accession>A0A650CF64</accession>
<evidence type="ECO:0000313" key="3">
    <source>
        <dbReference type="Proteomes" id="UP000427373"/>
    </source>
</evidence>
<dbReference type="GO" id="GO:0006355">
    <property type="term" value="P:regulation of DNA-templated transcription"/>
    <property type="evidence" value="ECO:0007669"/>
    <property type="project" value="InterPro"/>
</dbReference>
<dbReference type="RefSeq" id="WP_156013955.1">
    <property type="nucleotide sequence ID" value="NZ_CP045484.1"/>
</dbReference>
<reference evidence="2 3" key="1">
    <citation type="submission" date="2019-10" db="EMBL/GenBank/DDBJ databases">
        <title>Genome Sequences from Six Type Strain Members of the Archaeal Family Sulfolobaceae: Acidianus ambivalens, Acidianus infernus, Metallosphaera prunae, Stygiolobus azoricus, Sulfolobus metallicus, and Sulfurisphaera ohwakuensis.</title>
        <authorList>
            <person name="Counts J.A."/>
            <person name="Kelly R.M."/>
        </authorList>
    </citation>
    <scope>NUCLEOTIDE SEQUENCE [LARGE SCALE GENOMIC DNA]</scope>
    <source>
        <strain evidence="2 3">TA-1</strain>
    </source>
</reference>
<gene>
    <name evidence="2" type="ORF">D1869_03655</name>
    <name evidence="1" type="ORF">HNQ62_002543</name>
</gene>
<organism evidence="2 3">
    <name type="scientific">Sulfurisphaera ohwakuensis</name>
    <dbReference type="NCBI Taxonomy" id="69656"/>
    <lineage>
        <taxon>Archaea</taxon>
        <taxon>Thermoproteota</taxon>
        <taxon>Thermoprotei</taxon>
        <taxon>Sulfolobales</taxon>
        <taxon>Sulfolobaceae</taxon>
        <taxon>Sulfurisphaera</taxon>
    </lineage>
</organism>
<evidence type="ECO:0000313" key="4">
    <source>
        <dbReference type="Proteomes" id="UP000582213"/>
    </source>
</evidence>
<keyword evidence="3" id="KW-1185">Reference proteome</keyword>
<sequence>MTLVIKKINEEKLREFKAEAIRRGLTLSEAIEQAIDLWLNKVRDNEEREENNKVFEKMEREILSKYHDKYIVIAKGKFIGAYNTLEEVQEVLKKLNVSHAIVYNPSKDIKEEGEWLGGSLSL</sequence>
<dbReference type="AlphaFoldDB" id="A0A650CF64"/>
<reference evidence="1 4" key="2">
    <citation type="submission" date="2020-08" db="EMBL/GenBank/DDBJ databases">
        <title>Genomic Encyclopedia of Type Strains, Phase IV (KMG-IV): sequencing the most valuable type-strain genomes for metagenomic binning, comparative biology and taxonomic classification.</title>
        <authorList>
            <person name="Goeker M."/>
        </authorList>
    </citation>
    <scope>NUCLEOTIDE SEQUENCE [LARGE SCALE GENOMIC DNA]</scope>
    <source>
        <strain evidence="1 4">DSM 12421</strain>
    </source>
</reference>
<dbReference type="GeneID" id="42800312"/>
<dbReference type="KEGG" id="soh:D1869_03655"/>
<dbReference type="Proteomes" id="UP000582213">
    <property type="component" value="Unassembled WGS sequence"/>
</dbReference>
<protein>
    <submittedName>
        <fullName evidence="1">1-aminocyclopropane-1-carboxylate deaminase/D-cysteine desulfhydrase-like pyridoxal-dependent ACC family enzyme</fullName>
    </submittedName>
</protein>
<name>A0A650CF64_SULOH</name>
<dbReference type="Proteomes" id="UP000427373">
    <property type="component" value="Chromosome"/>
</dbReference>
<dbReference type="EMBL" id="JACHFY010000023">
    <property type="protein sequence ID" value="MBB5254769.1"/>
    <property type="molecule type" value="Genomic_DNA"/>
</dbReference>
<dbReference type="InterPro" id="IPR013321">
    <property type="entry name" value="Arc_rbn_hlx_hlx"/>
</dbReference>
<evidence type="ECO:0000313" key="1">
    <source>
        <dbReference type="EMBL" id="MBB5254769.1"/>
    </source>
</evidence>